<gene>
    <name evidence="1" type="ORF">US11_C0001G0050</name>
</gene>
<dbReference type="STRING" id="1618480.US11_C0001G0050"/>
<dbReference type="Pfam" id="PF14584">
    <property type="entry name" value="DUF4446"/>
    <property type="match status" value="1"/>
</dbReference>
<proteinExistence type="predicted"/>
<reference evidence="1 2" key="1">
    <citation type="journal article" date="2015" name="Nature">
        <title>rRNA introns, odd ribosomes, and small enigmatic genomes across a large radiation of phyla.</title>
        <authorList>
            <person name="Brown C.T."/>
            <person name="Hug L.A."/>
            <person name="Thomas B.C."/>
            <person name="Sharon I."/>
            <person name="Castelle C.J."/>
            <person name="Singh A."/>
            <person name="Wilkins M.J."/>
            <person name="Williams K.H."/>
            <person name="Banfield J.F."/>
        </authorList>
    </citation>
    <scope>NUCLEOTIDE SEQUENCE [LARGE SCALE GENOMIC DNA]</scope>
</reference>
<dbReference type="Proteomes" id="UP000034344">
    <property type="component" value="Unassembled WGS sequence"/>
</dbReference>
<organism evidence="1 2">
    <name type="scientific">Candidatus Roizmanbacteria bacterium GW2011_GWA2_36_23</name>
    <dbReference type="NCBI Taxonomy" id="1618480"/>
    <lineage>
        <taxon>Bacteria</taxon>
        <taxon>Candidatus Roizmaniibacteriota</taxon>
    </lineage>
</organism>
<name>A0A0G0HDW0_9BACT</name>
<dbReference type="AlphaFoldDB" id="A0A0G0HDW0"/>
<evidence type="ECO:0000313" key="1">
    <source>
        <dbReference type="EMBL" id="KKQ02091.1"/>
    </source>
</evidence>
<comment type="caution">
    <text evidence="1">The sequence shown here is derived from an EMBL/GenBank/DDBJ whole genome shotgun (WGS) entry which is preliminary data.</text>
</comment>
<protein>
    <recommendedName>
        <fullName evidence="3">DUF4446 domain-containing protein</fullName>
    </recommendedName>
</protein>
<dbReference type="InterPro" id="IPR027981">
    <property type="entry name" value="DUF4446"/>
</dbReference>
<evidence type="ECO:0008006" key="3">
    <source>
        <dbReference type="Google" id="ProtNLM"/>
    </source>
</evidence>
<sequence>MTIYIILSAFLFWLIILTWSFYKLKHHYTILLSNTKNKSLDDVLDNLLKKDGELGTSLDNIKAELTKQIQQSQSHIQKIGLVRFNPFERTAGEQSFVISLLNQKDSGLVINFIYTKEGLRAYTKKVIQGKGDKYDLSEEEKLAIKESN</sequence>
<dbReference type="EMBL" id="LBRS01000001">
    <property type="protein sequence ID" value="KKQ02091.1"/>
    <property type="molecule type" value="Genomic_DNA"/>
</dbReference>
<evidence type="ECO:0000313" key="2">
    <source>
        <dbReference type="Proteomes" id="UP000034344"/>
    </source>
</evidence>
<accession>A0A0G0HDW0</accession>